<dbReference type="SUPFAM" id="SSF47336">
    <property type="entry name" value="ACP-like"/>
    <property type="match status" value="1"/>
</dbReference>
<dbReference type="SUPFAM" id="SSF52777">
    <property type="entry name" value="CoA-dependent acyltransferases"/>
    <property type="match status" value="2"/>
</dbReference>
<reference evidence="5 6" key="1">
    <citation type="journal article" date="2019" name="Int. J. Syst. Evol. Microbiol.">
        <title>The Global Catalogue of Microorganisms (GCM) 10K type strain sequencing project: providing services to taxonomists for standard genome sequencing and annotation.</title>
        <authorList>
            <consortium name="The Broad Institute Genomics Platform"/>
            <consortium name="The Broad Institute Genome Sequencing Center for Infectious Disease"/>
            <person name="Wu L."/>
            <person name="Ma J."/>
        </authorList>
    </citation>
    <scope>NUCLEOTIDE SEQUENCE [LARGE SCALE GENOMIC DNA]</scope>
    <source>
        <strain evidence="5 6">JCM 6305</strain>
    </source>
</reference>
<name>A0ABN3KI22_9ACTN</name>
<evidence type="ECO:0000313" key="5">
    <source>
        <dbReference type="EMBL" id="GAA2460553.1"/>
    </source>
</evidence>
<dbReference type="Gene3D" id="3.30.559.30">
    <property type="entry name" value="Nonribosomal peptide synthetase, condensation domain"/>
    <property type="match status" value="1"/>
</dbReference>
<dbReference type="Pfam" id="PF00668">
    <property type="entry name" value="Condensation"/>
    <property type="match status" value="1"/>
</dbReference>
<dbReference type="PANTHER" id="PTHR45527:SF1">
    <property type="entry name" value="FATTY ACID SYNTHASE"/>
    <property type="match status" value="1"/>
</dbReference>
<dbReference type="Pfam" id="PF13193">
    <property type="entry name" value="AMP-binding_C"/>
    <property type="match status" value="1"/>
</dbReference>
<dbReference type="Pfam" id="PF00501">
    <property type="entry name" value="AMP-binding"/>
    <property type="match status" value="1"/>
</dbReference>
<evidence type="ECO:0000259" key="4">
    <source>
        <dbReference type="PROSITE" id="PS50075"/>
    </source>
</evidence>
<dbReference type="SMART" id="SM00823">
    <property type="entry name" value="PKS_PP"/>
    <property type="match status" value="1"/>
</dbReference>
<dbReference type="Gene3D" id="1.10.1200.10">
    <property type="entry name" value="ACP-like"/>
    <property type="match status" value="1"/>
</dbReference>
<dbReference type="Gene3D" id="3.30.300.30">
    <property type="match status" value="1"/>
</dbReference>
<dbReference type="InterPro" id="IPR045851">
    <property type="entry name" value="AMP-bd_C_sf"/>
</dbReference>
<gene>
    <name evidence="5" type="ORF">GCM10010405_51150</name>
</gene>
<dbReference type="Proteomes" id="UP001501638">
    <property type="component" value="Unassembled WGS sequence"/>
</dbReference>
<dbReference type="PROSITE" id="PS50075">
    <property type="entry name" value="CARRIER"/>
    <property type="match status" value="1"/>
</dbReference>
<feature type="domain" description="Carrier" evidence="4">
    <location>
        <begin position="956"/>
        <end position="1033"/>
    </location>
</feature>
<keyword evidence="3" id="KW-0597">Phosphoprotein</keyword>
<dbReference type="InterPro" id="IPR020806">
    <property type="entry name" value="PKS_PP-bd"/>
</dbReference>
<dbReference type="Gene3D" id="3.30.559.10">
    <property type="entry name" value="Chloramphenicol acetyltransferase-like domain"/>
    <property type="match status" value="1"/>
</dbReference>
<keyword evidence="6" id="KW-1185">Reference proteome</keyword>
<evidence type="ECO:0000313" key="6">
    <source>
        <dbReference type="Proteomes" id="UP001501638"/>
    </source>
</evidence>
<dbReference type="NCBIfam" id="TIGR01733">
    <property type="entry name" value="AA-adenyl-dom"/>
    <property type="match status" value="1"/>
</dbReference>
<evidence type="ECO:0000256" key="1">
    <source>
        <dbReference type="ARBA" id="ARBA00001957"/>
    </source>
</evidence>
<dbReference type="CDD" id="cd05930">
    <property type="entry name" value="A_NRPS"/>
    <property type="match status" value="1"/>
</dbReference>
<evidence type="ECO:0000256" key="3">
    <source>
        <dbReference type="ARBA" id="ARBA00022553"/>
    </source>
</evidence>
<proteinExistence type="predicted"/>
<dbReference type="InterPro" id="IPR000873">
    <property type="entry name" value="AMP-dep_synth/lig_dom"/>
</dbReference>
<dbReference type="EMBL" id="BAAASZ010000035">
    <property type="protein sequence ID" value="GAA2460553.1"/>
    <property type="molecule type" value="Genomic_DNA"/>
</dbReference>
<comment type="caution">
    <text evidence="5">The sequence shown here is derived from an EMBL/GenBank/DDBJ whole genome shotgun (WGS) entry which is preliminary data.</text>
</comment>
<dbReference type="PROSITE" id="PS00455">
    <property type="entry name" value="AMP_BINDING"/>
    <property type="match status" value="1"/>
</dbReference>
<dbReference type="InterPro" id="IPR009081">
    <property type="entry name" value="PP-bd_ACP"/>
</dbReference>
<dbReference type="InterPro" id="IPR020845">
    <property type="entry name" value="AMP-binding_CS"/>
</dbReference>
<keyword evidence="2" id="KW-0596">Phosphopantetheine</keyword>
<comment type="cofactor">
    <cofactor evidence="1">
        <name>pantetheine 4'-phosphate</name>
        <dbReference type="ChEBI" id="CHEBI:47942"/>
    </cofactor>
</comment>
<dbReference type="InterPro" id="IPR010071">
    <property type="entry name" value="AA_adenyl_dom"/>
</dbReference>
<dbReference type="InterPro" id="IPR036736">
    <property type="entry name" value="ACP-like_sf"/>
</dbReference>
<dbReference type="InterPro" id="IPR025110">
    <property type="entry name" value="AMP-bd_C"/>
</dbReference>
<dbReference type="Pfam" id="PF00550">
    <property type="entry name" value="PP-binding"/>
    <property type="match status" value="1"/>
</dbReference>
<dbReference type="InterPro" id="IPR023213">
    <property type="entry name" value="CAT-like_dom_sf"/>
</dbReference>
<accession>A0ABN3KI22</accession>
<evidence type="ECO:0000256" key="2">
    <source>
        <dbReference type="ARBA" id="ARBA00022450"/>
    </source>
</evidence>
<protein>
    <recommendedName>
        <fullName evidence="4">Carrier domain-containing protein</fullName>
    </recommendedName>
</protein>
<sequence length="1036" mass="112229">MTSQGALLTQQQQAIWAAQQLHPSSNQYNVPVAYRLSGAVDTGALDRALVEILRTHPVLRTSVGESETGLPFQTINPSPESVLRVRRTEADRLLDILTDEASEPFGGDTSCRLRARLFVTGDDEATLLLVFDHLAVDAPSVHLVLRQLEAAYGAFAAGATPEPPAKDADYFHYASSQHEWFQSESGRQDAEYWGEYVRDLDPEPLLPRSARGGRGEFAPTAFVPVEIPSGLLRVAGELHITPFSVLMASLSLTMRNLYRSRDVLIAYPVVDWRRSEYEGVVGLFTQMLLFRSPAVRGRSLLSYARDVQEALAEGLDHQGASLDLMWARLRENRTVGADIPVMLSLNEAEGEVLRLPGIGAEQIPVAPRSAKADLLLSVNLHGDHATGRLDFRTDLYDAPTAERIATAFSRALARIVAGADGAAEDVDLVSEADRHKLLERFARGETWEDEVPLWLESFSERAAGSPDAVALIEGDTEITYGELDRRSRALATRIARCRLPAGSPVAVCLPRSARFVVAVVAVLRQGLAFLPVDLEQPVRRRSLILADAGAVAAVVDGEEAAGGLSRKVRPVVYDDTDVDADTENAADAEITRNSPAYLITTSGSTGLPKTVVVPHGAIANNLAWKRREFGFGARDRFYFKTPPVFDASVWEYLGPLSVGASVVVAPAGAHRDPRLLLEEMRRHGVTVVQFVPTLLKMVLAEDAGLGSCTGLRWLFCGGEQLDQAVVRAVQSSCEARVVNLYGPTEAAIDATFHLCASADGEGGAVPIGRPIRGADVHVLGRGGQLLPPGFVGELHIGGAPLATGYANRDKLTAERFVPHPYAGDASARLYRTGDLVRFREDGTLEFVGRDDAQAKVRGLRVDLDGIRSLLCEHPRVADAAVVVRPEAADSLVAYVVSREGVDTREVRAHLAARLPAELVPSHVVAVGELPLTPSGKVDLRALPEPQGGEAVSGGSAPRTALERRLTRLWAELLQVPDERVPRNVSFFELGGNSLTLIRLHRRLRAEFPGDIQVTDLFKYPTVAAVADFLGSDERHG</sequence>
<dbReference type="InterPro" id="IPR001242">
    <property type="entry name" value="Condensation_dom"/>
</dbReference>
<dbReference type="Gene3D" id="2.30.38.10">
    <property type="entry name" value="Luciferase, Domain 3"/>
    <property type="match status" value="1"/>
</dbReference>
<dbReference type="PANTHER" id="PTHR45527">
    <property type="entry name" value="NONRIBOSOMAL PEPTIDE SYNTHETASE"/>
    <property type="match status" value="1"/>
</dbReference>
<dbReference type="Gene3D" id="3.40.50.980">
    <property type="match status" value="2"/>
</dbReference>
<organism evidence="5 6">
    <name type="scientific">Streptomyces macrosporus</name>
    <dbReference type="NCBI Taxonomy" id="44032"/>
    <lineage>
        <taxon>Bacteria</taxon>
        <taxon>Bacillati</taxon>
        <taxon>Actinomycetota</taxon>
        <taxon>Actinomycetes</taxon>
        <taxon>Kitasatosporales</taxon>
        <taxon>Streptomycetaceae</taxon>
        <taxon>Streptomyces</taxon>
    </lineage>
</organism>
<dbReference type="SUPFAM" id="SSF56801">
    <property type="entry name" value="Acetyl-CoA synthetase-like"/>
    <property type="match status" value="1"/>
</dbReference>